<name>A0A177CX43_9PLEO</name>
<dbReference type="GeneID" id="28770566"/>
<protein>
    <submittedName>
        <fullName evidence="2">Uncharacterized protein</fullName>
    </submittedName>
</protein>
<dbReference type="InParanoid" id="A0A177CX43"/>
<dbReference type="RefSeq" id="XP_018042458.1">
    <property type="nucleotide sequence ID" value="XM_018187080.1"/>
</dbReference>
<evidence type="ECO:0000313" key="3">
    <source>
        <dbReference type="Proteomes" id="UP000077069"/>
    </source>
</evidence>
<sequence length="129" mass="14112">MVGQQRALRDGPGGSSDAYDSPSLRGWLIPSGASQRPACASGLVAGRRSHSNGSARCAQPMSQLQLRQRKVCRERYWRLGYGADAGRQWQSRSRGREGCCRVARAGWRACFEARGQVKTEADRPCNAGE</sequence>
<accession>A0A177CX43</accession>
<keyword evidence="3" id="KW-1185">Reference proteome</keyword>
<proteinExistence type="predicted"/>
<gene>
    <name evidence="2" type="ORF">CC84DRAFT_67017</name>
</gene>
<dbReference type="AlphaFoldDB" id="A0A177CX43"/>
<evidence type="ECO:0000313" key="2">
    <source>
        <dbReference type="EMBL" id="OAG12093.1"/>
    </source>
</evidence>
<dbReference type="EMBL" id="KV441548">
    <property type="protein sequence ID" value="OAG12093.1"/>
    <property type="molecule type" value="Genomic_DNA"/>
</dbReference>
<reference evidence="2 3" key="1">
    <citation type="submission" date="2016-05" db="EMBL/GenBank/DDBJ databases">
        <title>Comparative analysis of secretome profiles of manganese(II)-oxidizing ascomycete fungi.</title>
        <authorList>
            <consortium name="DOE Joint Genome Institute"/>
            <person name="Zeiner C.A."/>
            <person name="Purvine S.O."/>
            <person name="Zink E.M."/>
            <person name="Wu S."/>
            <person name="Pasa-Tolic L."/>
            <person name="Chaput D.L."/>
            <person name="Haridas S."/>
            <person name="Grigoriev I.V."/>
            <person name="Santelli C.M."/>
            <person name="Hansel C.M."/>
        </authorList>
    </citation>
    <scope>NUCLEOTIDE SEQUENCE [LARGE SCALE GENOMIC DNA]</scope>
    <source>
        <strain evidence="2 3">AP3s5-JAC2a</strain>
    </source>
</reference>
<feature type="region of interest" description="Disordered" evidence="1">
    <location>
        <begin position="1"/>
        <end position="60"/>
    </location>
</feature>
<organism evidence="2 3">
    <name type="scientific">Paraphaeosphaeria sporulosa</name>
    <dbReference type="NCBI Taxonomy" id="1460663"/>
    <lineage>
        <taxon>Eukaryota</taxon>
        <taxon>Fungi</taxon>
        <taxon>Dikarya</taxon>
        <taxon>Ascomycota</taxon>
        <taxon>Pezizomycotina</taxon>
        <taxon>Dothideomycetes</taxon>
        <taxon>Pleosporomycetidae</taxon>
        <taxon>Pleosporales</taxon>
        <taxon>Massarineae</taxon>
        <taxon>Didymosphaeriaceae</taxon>
        <taxon>Paraphaeosphaeria</taxon>
    </lineage>
</organism>
<dbReference type="Proteomes" id="UP000077069">
    <property type="component" value="Unassembled WGS sequence"/>
</dbReference>
<evidence type="ECO:0000256" key="1">
    <source>
        <dbReference type="SAM" id="MobiDB-lite"/>
    </source>
</evidence>